<evidence type="ECO:0000256" key="5">
    <source>
        <dbReference type="ARBA" id="ARBA00023136"/>
    </source>
</evidence>
<keyword evidence="4 6" id="KW-1133">Transmembrane helix</keyword>
<name>A0ABS7DDY4_9GAMM</name>
<evidence type="ECO:0000256" key="3">
    <source>
        <dbReference type="ARBA" id="ARBA00022692"/>
    </source>
</evidence>
<dbReference type="PANTHER" id="PTHR42920">
    <property type="entry name" value="OS03G0707200 PROTEIN-RELATED"/>
    <property type="match status" value="1"/>
</dbReference>
<evidence type="ECO:0000259" key="7">
    <source>
        <dbReference type="Pfam" id="PF00892"/>
    </source>
</evidence>
<dbReference type="InterPro" id="IPR000620">
    <property type="entry name" value="EamA_dom"/>
</dbReference>
<gene>
    <name evidence="8" type="ORF">J5V48_00255</name>
</gene>
<evidence type="ECO:0000313" key="8">
    <source>
        <dbReference type="EMBL" id="MBW7569327.1"/>
    </source>
</evidence>
<feature type="transmembrane region" description="Helical" evidence="6">
    <location>
        <begin position="213"/>
        <end position="231"/>
    </location>
</feature>
<comment type="subcellular location">
    <subcellularLocation>
        <location evidence="1">Cell membrane</location>
        <topology evidence="1">Multi-pass membrane protein</topology>
    </subcellularLocation>
</comment>
<dbReference type="InterPro" id="IPR037185">
    <property type="entry name" value="EmrE-like"/>
</dbReference>
<feature type="transmembrane region" description="Helical" evidence="6">
    <location>
        <begin position="272"/>
        <end position="291"/>
    </location>
</feature>
<feature type="transmembrane region" description="Helical" evidence="6">
    <location>
        <begin position="243"/>
        <end position="260"/>
    </location>
</feature>
<dbReference type="Proteomes" id="UP000731465">
    <property type="component" value="Unassembled WGS sequence"/>
</dbReference>
<dbReference type="PANTHER" id="PTHR42920:SF5">
    <property type="entry name" value="EAMA DOMAIN-CONTAINING PROTEIN"/>
    <property type="match status" value="1"/>
</dbReference>
<reference evidence="8 9" key="1">
    <citation type="submission" date="2021-03" db="EMBL/GenBank/DDBJ databases">
        <title>Succinivibrio sp. nov. isolated from feces of cow.</title>
        <authorList>
            <person name="Choi J.-Y."/>
        </authorList>
    </citation>
    <scope>NUCLEOTIDE SEQUENCE [LARGE SCALE GENOMIC DNA]</scope>
    <source>
        <strain evidence="8 9">AGMB01872</strain>
    </source>
</reference>
<keyword evidence="3 6" id="KW-0812">Transmembrane</keyword>
<evidence type="ECO:0000256" key="2">
    <source>
        <dbReference type="ARBA" id="ARBA00022475"/>
    </source>
</evidence>
<keyword evidence="9" id="KW-1185">Reference proteome</keyword>
<feature type="domain" description="EamA" evidence="7">
    <location>
        <begin position="7"/>
        <end position="143"/>
    </location>
</feature>
<keyword evidence="5 6" id="KW-0472">Membrane</keyword>
<evidence type="ECO:0000256" key="4">
    <source>
        <dbReference type="ARBA" id="ARBA00022989"/>
    </source>
</evidence>
<feature type="transmembrane region" description="Helical" evidence="6">
    <location>
        <begin position="181"/>
        <end position="201"/>
    </location>
</feature>
<feature type="domain" description="EamA" evidence="7">
    <location>
        <begin position="152"/>
        <end position="284"/>
    </location>
</feature>
<dbReference type="RefSeq" id="WP_219935748.1">
    <property type="nucleotide sequence ID" value="NZ_JAGFNY010000001.1"/>
</dbReference>
<evidence type="ECO:0000256" key="1">
    <source>
        <dbReference type="ARBA" id="ARBA00004651"/>
    </source>
</evidence>
<dbReference type="Pfam" id="PF00892">
    <property type="entry name" value="EamA"/>
    <property type="match status" value="2"/>
</dbReference>
<dbReference type="SUPFAM" id="SSF103481">
    <property type="entry name" value="Multidrug resistance efflux transporter EmrE"/>
    <property type="match status" value="2"/>
</dbReference>
<dbReference type="InterPro" id="IPR051258">
    <property type="entry name" value="Diverse_Substrate_Transporter"/>
</dbReference>
<sequence>MFTLRQYFLLFLTATIWGSGFIGQKIGMNYISPFAFTFIRTLIGALSLLFFLKTVETVLKKKITRQSNRHKLVLGSILCGLCLFVSEILQQYGIAQTDVNKTSFITSLYMVFVPIIGIFLGQKLSVKIIIAVVISVIGLYFFSIKDGFYLSTGDFLVLLCAIGFAIHILVIAYFIKSVDGVLLSCGQFFVASFLGFIFMFTETLPTASSLVDAAPALLYVGIMSNAIAYTLQIVGQRGVNPTIASLILSLESVMGAFFGVMLLDESLTCREIIGAALMFTAFVITQINISFKKKISVKQSD</sequence>
<keyword evidence="2" id="KW-1003">Cell membrane</keyword>
<comment type="caution">
    <text evidence="8">The sequence shown here is derived from an EMBL/GenBank/DDBJ whole genome shotgun (WGS) entry which is preliminary data.</text>
</comment>
<proteinExistence type="predicted"/>
<feature type="transmembrane region" description="Helical" evidence="6">
    <location>
        <begin position="72"/>
        <end position="92"/>
    </location>
</feature>
<feature type="transmembrane region" description="Helical" evidence="6">
    <location>
        <begin position="7"/>
        <end position="24"/>
    </location>
</feature>
<feature type="transmembrane region" description="Helical" evidence="6">
    <location>
        <begin position="104"/>
        <end position="121"/>
    </location>
</feature>
<organism evidence="8 9">
    <name type="scientific">Succinivibrio faecicola</name>
    <dbReference type="NCBI Taxonomy" id="2820300"/>
    <lineage>
        <taxon>Bacteria</taxon>
        <taxon>Pseudomonadati</taxon>
        <taxon>Pseudomonadota</taxon>
        <taxon>Gammaproteobacteria</taxon>
        <taxon>Aeromonadales</taxon>
        <taxon>Succinivibrionaceae</taxon>
        <taxon>Succinivibrio</taxon>
    </lineage>
</organism>
<feature type="transmembrane region" description="Helical" evidence="6">
    <location>
        <begin position="128"/>
        <end position="144"/>
    </location>
</feature>
<dbReference type="EMBL" id="JAGFNY010000001">
    <property type="protein sequence ID" value="MBW7569327.1"/>
    <property type="molecule type" value="Genomic_DNA"/>
</dbReference>
<feature type="transmembrane region" description="Helical" evidence="6">
    <location>
        <begin position="30"/>
        <end position="52"/>
    </location>
</feature>
<accession>A0ABS7DDY4</accession>
<evidence type="ECO:0000256" key="6">
    <source>
        <dbReference type="SAM" id="Phobius"/>
    </source>
</evidence>
<evidence type="ECO:0000313" key="9">
    <source>
        <dbReference type="Proteomes" id="UP000731465"/>
    </source>
</evidence>
<protein>
    <submittedName>
        <fullName evidence="8">DMT family transporter</fullName>
    </submittedName>
</protein>
<feature type="transmembrane region" description="Helical" evidence="6">
    <location>
        <begin position="156"/>
        <end position="174"/>
    </location>
</feature>